<reference evidence="11" key="1">
    <citation type="submission" date="2020-05" db="EMBL/GenBank/DDBJ databases">
        <title>WGS assembly of Panicum virgatum.</title>
        <authorList>
            <person name="Lovell J.T."/>
            <person name="Jenkins J."/>
            <person name="Shu S."/>
            <person name="Juenger T.E."/>
            <person name="Schmutz J."/>
        </authorList>
    </citation>
    <scope>NUCLEOTIDE SEQUENCE</scope>
    <source>
        <strain evidence="11">AP13</strain>
    </source>
</reference>
<dbReference type="EMBL" id="CM029051">
    <property type="protein sequence ID" value="KAG2563276.1"/>
    <property type="molecule type" value="Genomic_DNA"/>
</dbReference>
<dbReference type="Gene3D" id="3.40.50.300">
    <property type="entry name" value="P-loop containing nucleotide triphosphate hydrolases"/>
    <property type="match status" value="1"/>
</dbReference>
<organism evidence="11 12">
    <name type="scientific">Panicum virgatum</name>
    <name type="common">Blackwell switchgrass</name>
    <dbReference type="NCBI Taxonomy" id="38727"/>
    <lineage>
        <taxon>Eukaryota</taxon>
        <taxon>Viridiplantae</taxon>
        <taxon>Streptophyta</taxon>
        <taxon>Embryophyta</taxon>
        <taxon>Tracheophyta</taxon>
        <taxon>Spermatophyta</taxon>
        <taxon>Magnoliopsida</taxon>
        <taxon>Liliopsida</taxon>
        <taxon>Poales</taxon>
        <taxon>Poaceae</taxon>
        <taxon>PACMAD clade</taxon>
        <taxon>Panicoideae</taxon>
        <taxon>Panicodae</taxon>
        <taxon>Paniceae</taxon>
        <taxon>Panicinae</taxon>
        <taxon>Panicum</taxon>
        <taxon>Panicum sect. Hiantes</taxon>
    </lineage>
</organism>
<feature type="non-terminal residue" evidence="11">
    <location>
        <position position="791"/>
    </location>
</feature>
<dbReference type="InterPro" id="IPR044974">
    <property type="entry name" value="Disease_R_plants"/>
</dbReference>
<evidence type="ECO:0000256" key="3">
    <source>
        <dbReference type="ARBA" id="ARBA00022737"/>
    </source>
</evidence>
<evidence type="ECO:0000313" key="11">
    <source>
        <dbReference type="EMBL" id="KAG2563276.1"/>
    </source>
</evidence>
<dbReference type="GO" id="GO:0042742">
    <property type="term" value="P:defense response to bacterium"/>
    <property type="evidence" value="ECO:0007669"/>
    <property type="project" value="UniProtKB-ARBA"/>
</dbReference>
<feature type="domain" description="Disease resistance R13L4/SHOC-2-like LRR" evidence="10">
    <location>
        <begin position="500"/>
        <end position="598"/>
    </location>
</feature>
<evidence type="ECO:0008006" key="13">
    <source>
        <dbReference type="Google" id="ProtNLM"/>
    </source>
</evidence>
<comment type="caution">
    <text evidence="11">The sequence shown here is derived from an EMBL/GenBank/DDBJ whole genome shotgun (WGS) entry which is preliminary data.</text>
</comment>
<dbReference type="InterPro" id="IPR027417">
    <property type="entry name" value="P-loop_NTPase"/>
</dbReference>
<name>A0A8T0PWG2_PANVG</name>
<evidence type="ECO:0000259" key="10">
    <source>
        <dbReference type="Pfam" id="PF23598"/>
    </source>
</evidence>
<feature type="domain" description="Disease resistance R13L4/SHOC-2-like LRR" evidence="10">
    <location>
        <begin position="626"/>
        <end position="786"/>
    </location>
</feature>
<keyword evidence="5" id="KW-0611">Plant defense</keyword>
<dbReference type="AlphaFoldDB" id="A0A8T0PWG2"/>
<dbReference type="InterPro" id="IPR042197">
    <property type="entry name" value="Apaf_helical"/>
</dbReference>
<dbReference type="PRINTS" id="PR00364">
    <property type="entry name" value="DISEASERSIST"/>
</dbReference>
<evidence type="ECO:0000256" key="5">
    <source>
        <dbReference type="ARBA" id="ARBA00022821"/>
    </source>
</evidence>
<feature type="domain" description="Disease resistance N-terminal" evidence="8">
    <location>
        <begin position="1"/>
        <end position="74"/>
    </location>
</feature>
<dbReference type="PANTHER" id="PTHR23155:SF1087">
    <property type="entry name" value="OS11G0462900 PROTEIN"/>
    <property type="match status" value="1"/>
</dbReference>
<dbReference type="FunFam" id="1.10.10.10:FF:000322">
    <property type="entry name" value="Probable disease resistance protein At1g63360"/>
    <property type="match status" value="1"/>
</dbReference>
<dbReference type="Pfam" id="PF23559">
    <property type="entry name" value="WHD_DRP"/>
    <property type="match status" value="1"/>
</dbReference>
<dbReference type="GO" id="GO:0009626">
    <property type="term" value="P:plant-type hypersensitive response"/>
    <property type="evidence" value="ECO:0007669"/>
    <property type="project" value="UniProtKB-ARBA"/>
</dbReference>
<dbReference type="Gene3D" id="1.10.8.430">
    <property type="entry name" value="Helical domain of apoptotic protease-activating factors"/>
    <property type="match status" value="1"/>
</dbReference>
<evidence type="ECO:0000259" key="9">
    <source>
        <dbReference type="Pfam" id="PF23559"/>
    </source>
</evidence>
<dbReference type="InterPro" id="IPR032675">
    <property type="entry name" value="LRR_dom_sf"/>
</dbReference>
<dbReference type="Pfam" id="PF18052">
    <property type="entry name" value="Rx_N"/>
    <property type="match status" value="1"/>
</dbReference>
<evidence type="ECO:0000259" key="8">
    <source>
        <dbReference type="Pfam" id="PF18052"/>
    </source>
</evidence>
<dbReference type="InterPro" id="IPR041118">
    <property type="entry name" value="Rx_N"/>
</dbReference>
<protein>
    <recommendedName>
        <fullName evidence="13">NB-ARC domain-containing protein</fullName>
    </recommendedName>
</protein>
<dbReference type="InterPro" id="IPR036388">
    <property type="entry name" value="WH-like_DNA-bd_sf"/>
</dbReference>
<dbReference type="Pfam" id="PF23598">
    <property type="entry name" value="LRR_14"/>
    <property type="match status" value="2"/>
</dbReference>
<dbReference type="SUPFAM" id="SSF52058">
    <property type="entry name" value="L domain-like"/>
    <property type="match status" value="1"/>
</dbReference>
<gene>
    <name evidence="11" type="ORF">PVAP13_8KG314204</name>
</gene>
<keyword evidence="3" id="KW-0677">Repeat</keyword>
<dbReference type="Pfam" id="PF00931">
    <property type="entry name" value="NB-ARC"/>
    <property type="match status" value="1"/>
</dbReference>
<keyword evidence="6" id="KW-0175">Coiled coil</keyword>
<evidence type="ECO:0000256" key="6">
    <source>
        <dbReference type="ARBA" id="ARBA00023054"/>
    </source>
</evidence>
<feature type="domain" description="Disease resistance protein winged helix" evidence="9">
    <location>
        <begin position="374"/>
        <end position="445"/>
    </location>
</feature>
<evidence type="ECO:0000313" key="12">
    <source>
        <dbReference type="Proteomes" id="UP000823388"/>
    </source>
</evidence>
<comment type="similarity">
    <text evidence="1">Belongs to the disease resistance NB-LRR family.</text>
</comment>
<dbReference type="Gene3D" id="1.20.5.4130">
    <property type="match status" value="1"/>
</dbReference>
<dbReference type="Gene3D" id="1.10.10.10">
    <property type="entry name" value="Winged helix-like DNA-binding domain superfamily/Winged helix DNA-binding domain"/>
    <property type="match status" value="1"/>
</dbReference>
<dbReference type="Proteomes" id="UP000823388">
    <property type="component" value="Chromosome 8K"/>
</dbReference>
<evidence type="ECO:0000256" key="4">
    <source>
        <dbReference type="ARBA" id="ARBA00022741"/>
    </source>
</evidence>
<evidence type="ECO:0000256" key="1">
    <source>
        <dbReference type="ARBA" id="ARBA00008894"/>
    </source>
</evidence>
<dbReference type="GO" id="GO:0043531">
    <property type="term" value="F:ADP binding"/>
    <property type="evidence" value="ECO:0007669"/>
    <property type="project" value="InterPro"/>
</dbReference>
<evidence type="ECO:0000259" key="7">
    <source>
        <dbReference type="Pfam" id="PF00931"/>
    </source>
</evidence>
<dbReference type="InterPro" id="IPR055414">
    <property type="entry name" value="LRR_R13L4/SHOC2-like"/>
</dbReference>
<proteinExistence type="inferred from homology"/>
<keyword evidence="12" id="KW-1185">Reference proteome</keyword>
<dbReference type="InterPro" id="IPR058922">
    <property type="entry name" value="WHD_DRP"/>
</dbReference>
<keyword evidence="2" id="KW-0433">Leucine-rich repeat</keyword>
<dbReference type="PANTHER" id="PTHR23155">
    <property type="entry name" value="DISEASE RESISTANCE PROTEIN RP"/>
    <property type="match status" value="1"/>
</dbReference>
<sequence>MSSLLRKLDELLLKHQSLTMARHLRDVLGSISTNLAKLSELDDPSLTMNYWMKDVRELFYDMEDCVDQFIYGDDTDAKIEWINDIFLGFKTRVDELIERCGRYKFAEFSFNHPTTTVRHCVRMVYGEPRPAVSVVMESRTNELPWIMELKIHEASDPQLKVVSILGDEGVGKSTPSQKLWCELGGQFECRVFVQTAKKPDMRRILRSILSQIHQQKPPQAYQVPHLIHDIRKHLKDKRYFLIIDDLWAVSVWDVISRAFPEGNCSSRIITTTTIKDVSCILKMKPLSENQSKTLFANFNDVARKCRGLPLAIICIGTLIASQLDTLQQREDVLKFLNHNFKTNSTSVDTLNQVLELCYNSLPHCLKSCLLYLSVYPGNYLILKLDLVKQWIAEDFICTPEGKDIADVASSYFDELLRFGLIQRMDIISNKGLLPYTVHPVVIDFITSKSMEDNFVTIIDYSQSAVVLTEKIRRLSLHFGSATYAMMPASMGLSQVCSLAFMGLLGCMPSLEEFKIVRVLILHLHGDSGNTRFSLAEILNLILLRYLQVRCNVSVELPCQMQCLKQLESLEINAGVADVPSDIVHHSTLQHVRIGEKTDYYRNLAKGPVTIIQDALSSKHLPAVQVFELLPPICILSRLPWWIGQLASLRILKVVVKELGRYELDHLGKLPVLEVLSLYVRKPAMYGGVTFHSHAPFPALEDFKLVSAVLQLRFPRKGMPRLTRLKICFNAWSGGSNSDILGGIEHLEKLEEVVACIGVATGADETDCTDAEAALQDTIDKHPRCPKFVKGK</sequence>
<evidence type="ECO:0000256" key="2">
    <source>
        <dbReference type="ARBA" id="ARBA00022614"/>
    </source>
</evidence>
<keyword evidence="4" id="KW-0547">Nucleotide-binding</keyword>
<accession>A0A8T0PWG2</accession>
<dbReference type="GO" id="GO:0002758">
    <property type="term" value="P:innate immune response-activating signaling pathway"/>
    <property type="evidence" value="ECO:0007669"/>
    <property type="project" value="UniProtKB-ARBA"/>
</dbReference>
<dbReference type="Gene3D" id="3.80.10.10">
    <property type="entry name" value="Ribonuclease Inhibitor"/>
    <property type="match status" value="1"/>
</dbReference>
<feature type="domain" description="NB-ARC" evidence="7">
    <location>
        <begin position="153"/>
        <end position="283"/>
    </location>
</feature>
<dbReference type="SUPFAM" id="SSF52540">
    <property type="entry name" value="P-loop containing nucleoside triphosphate hydrolases"/>
    <property type="match status" value="1"/>
</dbReference>
<dbReference type="InterPro" id="IPR002182">
    <property type="entry name" value="NB-ARC"/>
</dbReference>